<dbReference type="Proteomes" id="UP000317496">
    <property type="component" value="Chromosome"/>
</dbReference>
<reference evidence="4 5" key="1">
    <citation type="submission" date="2019-07" db="EMBL/GenBank/DDBJ databases">
        <title>Genome sequencing for Ferrovibrio sp. K5.</title>
        <authorList>
            <person name="Park S.-J."/>
        </authorList>
    </citation>
    <scope>NUCLEOTIDE SEQUENCE [LARGE SCALE GENOMIC DNA]</scope>
    <source>
        <strain evidence="4 5">K5</strain>
    </source>
</reference>
<dbReference type="InterPro" id="IPR011723">
    <property type="entry name" value="Znf/thioredoxin_put"/>
</dbReference>
<dbReference type="AlphaFoldDB" id="A0A516GY35"/>
<feature type="compositionally biased region" description="Low complexity" evidence="1">
    <location>
        <begin position="52"/>
        <end position="63"/>
    </location>
</feature>
<dbReference type="InterPro" id="IPR047676">
    <property type="entry name" value="FxLYD_dom"/>
</dbReference>
<keyword evidence="5" id="KW-1185">Reference proteome</keyword>
<keyword evidence="2" id="KW-0472">Membrane</keyword>
<proteinExistence type="predicted"/>
<evidence type="ECO:0000256" key="1">
    <source>
        <dbReference type="SAM" id="MobiDB-lite"/>
    </source>
</evidence>
<feature type="transmembrane region" description="Helical" evidence="2">
    <location>
        <begin position="176"/>
        <end position="196"/>
    </location>
</feature>
<gene>
    <name evidence="4" type="ORF">FNB15_03735</name>
</gene>
<dbReference type="OrthoDB" id="7159357at2"/>
<feature type="compositionally biased region" description="Low complexity" evidence="1">
    <location>
        <begin position="93"/>
        <end position="105"/>
    </location>
</feature>
<dbReference type="RefSeq" id="WP_144067417.1">
    <property type="nucleotide sequence ID" value="NZ_CP041636.1"/>
</dbReference>
<dbReference type="NCBIfam" id="TIGR02098">
    <property type="entry name" value="MJ0042_CXXC"/>
    <property type="match status" value="1"/>
</dbReference>
<name>A0A516GY35_9PROT</name>
<dbReference type="EMBL" id="CP041636">
    <property type="protein sequence ID" value="QDO96436.1"/>
    <property type="molecule type" value="Genomic_DNA"/>
</dbReference>
<dbReference type="NCBIfam" id="NF038353">
    <property type="entry name" value="FxLYD_dom"/>
    <property type="match status" value="1"/>
</dbReference>
<evidence type="ECO:0000259" key="3">
    <source>
        <dbReference type="Pfam" id="PF13717"/>
    </source>
</evidence>
<feature type="compositionally biased region" description="Pro residues" evidence="1">
    <location>
        <begin position="70"/>
        <end position="92"/>
    </location>
</feature>
<keyword evidence="2" id="KW-0812">Transmembrane</keyword>
<feature type="region of interest" description="Disordered" evidence="1">
    <location>
        <begin position="36"/>
        <end position="145"/>
    </location>
</feature>
<evidence type="ECO:0000313" key="4">
    <source>
        <dbReference type="EMBL" id="QDO96436.1"/>
    </source>
</evidence>
<sequence>MILNCPACATRFQVDPNAFGDAPRKVRCSVCRNVWRQERPEPELPPEPAVPPVLAQMAAAAAQADEDEWVPPPPPGGKPPPASAVVPPPSLPDLPDLDLSPADDLSPPPVPRISGFDDDLLDAELDRPPLHPPLDEPISGGDLDDDPDEAIKRRRARLAEAGVQRAAAKPKKPFSWAWLGWLLLLGLLGGVVGGGYEKRIELVAFYPPLSKLYEQLGIPVDAAQWLGLELHNLKSATVLDGGTTKVTVSGDVVNVSGTERLLPAVRIAMRGANGQDLGAFTVKLEQTSIEADEKLSFNVQLPAPRDEVTDLEVAFASQAATP</sequence>
<dbReference type="KEGG" id="fer:FNB15_03735"/>
<evidence type="ECO:0000313" key="5">
    <source>
        <dbReference type="Proteomes" id="UP000317496"/>
    </source>
</evidence>
<protein>
    <recommendedName>
        <fullName evidence="3">Zinc finger/thioredoxin putative domain-containing protein</fullName>
    </recommendedName>
</protein>
<keyword evidence="2" id="KW-1133">Transmembrane helix</keyword>
<organism evidence="4 5">
    <name type="scientific">Ferrovibrio terrae</name>
    <dbReference type="NCBI Taxonomy" id="2594003"/>
    <lineage>
        <taxon>Bacteria</taxon>
        <taxon>Pseudomonadati</taxon>
        <taxon>Pseudomonadota</taxon>
        <taxon>Alphaproteobacteria</taxon>
        <taxon>Rhodospirillales</taxon>
        <taxon>Rhodospirillaceae</taxon>
        <taxon>Ferrovibrio</taxon>
    </lineage>
</organism>
<accession>A0A516GY35</accession>
<evidence type="ECO:0000256" key="2">
    <source>
        <dbReference type="SAM" id="Phobius"/>
    </source>
</evidence>
<dbReference type="Pfam" id="PF13717">
    <property type="entry name" value="Zn_ribbon_4"/>
    <property type="match status" value="1"/>
</dbReference>
<feature type="domain" description="Zinc finger/thioredoxin putative" evidence="3">
    <location>
        <begin position="1"/>
        <end position="36"/>
    </location>
</feature>